<evidence type="ECO:0000256" key="1">
    <source>
        <dbReference type="SAM" id="Phobius"/>
    </source>
</evidence>
<feature type="transmembrane region" description="Helical" evidence="1">
    <location>
        <begin position="30"/>
        <end position="51"/>
    </location>
</feature>
<feature type="non-terminal residue" evidence="3">
    <location>
        <position position="1"/>
    </location>
</feature>
<keyword evidence="4" id="KW-1185">Reference proteome</keyword>
<keyword evidence="1" id="KW-0812">Transmembrane</keyword>
<keyword evidence="1" id="KW-1133">Transmembrane helix</keyword>
<gene>
    <name evidence="3" type="ORF">FIBSPDRAFT_764925</name>
</gene>
<dbReference type="InterPro" id="IPR045340">
    <property type="entry name" value="DUF6533"/>
</dbReference>
<proteinExistence type="predicted"/>
<keyword evidence="1" id="KW-0472">Membrane</keyword>
<accession>A0A167WHG7</accession>
<dbReference type="OrthoDB" id="2745134at2759"/>
<feature type="domain" description="DUF6533" evidence="2">
    <location>
        <begin position="1"/>
        <end position="41"/>
    </location>
</feature>
<sequence length="150" mass="16759">AAAILCYDHCLTFASEVTCVWSRPKGTVSILFLVNRYIALFGNIAAVYIGLGDVPTEGYQLTPGCSCKQVDLWRQILLIVNQTIICGRFIILTNITHTESHHPVILIVRMYALYGGDRRIIYFFLCCAIVMIALAAVSLYMPLVWENLGL</sequence>
<dbReference type="Proteomes" id="UP000076532">
    <property type="component" value="Unassembled WGS sequence"/>
</dbReference>
<dbReference type="EMBL" id="KV417804">
    <property type="protein sequence ID" value="KZP06105.1"/>
    <property type="molecule type" value="Genomic_DNA"/>
</dbReference>
<evidence type="ECO:0000259" key="2">
    <source>
        <dbReference type="Pfam" id="PF20151"/>
    </source>
</evidence>
<evidence type="ECO:0000313" key="4">
    <source>
        <dbReference type="Proteomes" id="UP000076532"/>
    </source>
</evidence>
<protein>
    <recommendedName>
        <fullName evidence="2">DUF6533 domain-containing protein</fullName>
    </recommendedName>
</protein>
<name>A0A167WHG7_9AGAM</name>
<dbReference type="AlphaFoldDB" id="A0A167WHG7"/>
<reference evidence="3 4" key="1">
    <citation type="journal article" date="2016" name="Mol. Biol. Evol.">
        <title>Comparative Genomics of Early-Diverging Mushroom-Forming Fungi Provides Insights into the Origins of Lignocellulose Decay Capabilities.</title>
        <authorList>
            <person name="Nagy L.G."/>
            <person name="Riley R."/>
            <person name="Tritt A."/>
            <person name="Adam C."/>
            <person name="Daum C."/>
            <person name="Floudas D."/>
            <person name="Sun H."/>
            <person name="Yadav J.S."/>
            <person name="Pangilinan J."/>
            <person name="Larsson K.H."/>
            <person name="Matsuura K."/>
            <person name="Barry K."/>
            <person name="Labutti K."/>
            <person name="Kuo R."/>
            <person name="Ohm R.A."/>
            <person name="Bhattacharya S.S."/>
            <person name="Shirouzu T."/>
            <person name="Yoshinaga Y."/>
            <person name="Martin F.M."/>
            <person name="Grigoriev I.V."/>
            <person name="Hibbett D.S."/>
        </authorList>
    </citation>
    <scope>NUCLEOTIDE SEQUENCE [LARGE SCALE GENOMIC DNA]</scope>
    <source>
        <strain evidence="3 4">CBS 109695</strain>
    </source>
</reference>
<feature type="transmembrane region" description="Helical" evidence="1">
    <location>
        <begin position="120"/>
        <end position="141"/>
    </location>
</feature>
<organism evidence="3 4">
    <name type="scientific">Athelia psychrophila</name>
    <dbReference type="NCBI Taxonomy" id="1759441"/>
    <lineage>
        <taxon>Eukaryota</taxon>
        <taxon>Fungi</taxon>
        <taxon>Dikarya</taxon>
        <taxon>Basidiomycota</taxon>
        <taxon>Agaricomycotina</taxon>
        <taxon>Agaricomycetes</taxon>
        <taxon>Agaricomycetidae</taxon>
        <taxon>Atheliales</taxon>
        <taxon>Atheliaceae</taxon>
        <taxon>Athelia</taxon>
    </lineage>
</organism>
<dbReference type="Pfam" id="PF20151">
    <property type="entry name" value="DUF6533"/>
    <property type="match status" value="1"/>
</dbReference>
<evidence type="ECO:0000313" key="3">
    <source>
        <dbReference type="EMBL" id="KZP06105.1"/>
    </source>
</evidence>